<evidence type="ECO:0000313" key="3">
    <source>
        <dbReference type="Proteomes" id="UP000238479"/>
    </source>
</evidence>
<feature type="region of interest" description="Disordered" evidence="1">
    <location>
        <begin position="121"/>
        <end position="157"/>
    </location>
</feature>
<organism evidence="2 3">
    <name type="scientific">Rosa chinensis</name>
    <name type="common">China rose</name>
    <dbReference type="NCBI Taxonomy" id="74649"/>
    <lineage>
        <taxon>Eukaryota</taxon>
        <taxon>Viridiplantae</taxon>
        <taxon>Streptophyta</taxon>
        <taxon>Embryophyta</taxon>
        <taxon>Tracheophyta</taxon>
        <taxon>Spermatophyta</taxon>
        <taxon>Magnoliopsida</taxon>
        <taxon>eudicotyledons</taxon>
        <taxon>Gunneridae</taxon>
        <taxon>Pentapetalae</taxon>
        <taxon>rosids</taxon>
        <taxon>fabids</taxon>
        <taxon>Rosales</taxon>
        <taxon>Rosaceae</taxon>
        <taxon>Rosoideae</taxon>
        <taxon>Rosoideae incertae sedis</taxon>
        <taxon>Rosa</taxon>
    </lineage>
</organism>
<gene>
    <name evidence="2" type="ORF">RchiOBHm_Chr2g0155031</name>
</gene>
<keyword evidence="3" id="KW-1185">Reference proteome</keyword>
<dbReference type="Gramene" id="PRQ52395">
    <property type="protein sequence ID" value="PRQ52395"/>
    <property type="gene ID" value="RchiOBHm_Chr2g0155031"/>
</dbReference>
<name>A0A2P6S154_ROSCH</name>
<dbReference type="Proteomes" id="UP000238479">
    <property type="component" value="Chromosome 2"/>
</dbReference>
<feature type="region of interest" description="Disordered" evidence="1">
    <location>
        <begin position="27"/>
        <end position="104"/>
    </location>
</feature>
<accession>A0A2P6S154</accession>
<sequence length="157" mass="17436">MRGKVLLLHGGGLKKRSAHSLTLCRGRTQKRKEKQSKCSSSLFFHHRPSNDTGQPPVDSPQPCEATCSSLGSRLSRERRRRDRVRTARFGSKNGDSSYRPRNLPKLHPQVRLDLLKLPEPPFHGGAASGSGWNLNPVAPETFDQKGSRPEVAVFTSN</sequence>
<dbReference type="EMBL" id="PDCK01000040">
    <property type="protein sequence ID" value="PRQ52395.1"/>
    <property type="molecule type" value="Genomic_DNA"/>
</dbReference>
<reference evidence="2 3" key="1">
    <citation type="journal article" date="2018" name="Nat. Genet.">
        <title>The Rosa genome provides new insights in the design of modern roses.</title>
        <authorList>
            <person name="Bendahmane M."/>
        </authorList>
    </citation>
    <scope>NUCLEOTIDE SEQUENCE [LARGE SCALE GENOMIC DNA]</scope>
    <source>
        <strain evidence="3">cv. Old Blush</strain>
    </source>
</reference>
<evidence type="ECO:0000256" key="1">
    <source>
        <dbReference type="SAM" id="MobiDB-lite"/>
    </source>
</evidence>
<comment type="caution">
    <text evidence="2">The sequence shown here is derived from an EMBL/GenBank/DDBJ whole genome shotgun (WGS) entry which is preliminary data.</text>
</comment>
<protein>
    <submittedName>
        <fullName evidence="2">Uncharacterized protein</fullName>
    </submittedName>
</protein>
<proteinExistence type="predicted"/>
<dbReference type="AlphaFoldDB" id="A0A2P6S154"/>
<evidence type="ECO:0000313" key="2">
    <source>
        <dbReference type="EMBL" id="PRQ52395.1"/>
    </source>
</evidence>